<keyword evidence="2 3" id="KW-0802">TPR repeat</keyword>
<evidence type="ECO:0000313" key="5">
    <source>
        <dbReference type="EMBL" id="GHA12355.1"/>
    </source>
</evidence>
<name>A0A918RW85_9GAMM</name>
<dbReference type="Pfam" id="PF13432">
    <property type="entry name" value="TPR_16"/>
    <property type="match status" value="1"/>
</dbReference>
<reference evidence="5" key="2">
    <citation type="submission" date="2020-09" db="EMBL/GenBank/DDBJ databases">
        <authorList>
            <person name="Sun Q."/>
            <person name="Kim S."/>
        </authorList>
    </citation>
    <scope>NUCLEOTIDE SEQUENCE</scope>
    <source>
        <strain evidence="5">KCTC 12711</strain>
    </source>
</reference>
<feature type="chain" id="PRO_5037411689" description="Tetratricopeptide repeat protein" evidence="4">
    <location>
        <begin position="27"/>
        <end position="451"/>
    </location>
</feature>
<reference evidence="5" key="1">
    <citation type="journal article" date="2014" name="Int. J. Syst. Evol. Microbiol.">
        <title>Complete genome sequence of Corynebacterium casei LMG S-19264T (=DSM 44701T), isolated from a smear-ripened cheese.</title>
        <authorList>
            <consortium name="US DOE Joint Genome Institute (JGI-PGF)"/>
            <person name="Walter F."/>
            <person name="Albersmeier A."/>
            <person name="Kalinowski J."/>
            <person name="Ruckert C."/>
        </authorList>
    </citation>
    <scope>NUCLEOTIDE SEQUENCE</scope>
    <source>
        <strain evidence="5">KCTC 12711</strain>
    </source>
</reference>
<feature type="repeat" description="TPR" evidence="3">
    <location>
        <begin position="383"/>
        <end position="416"/>
    </location>
</feature>
<dbReference type="Pfam" id="PF13181">
    <property type="entry name" value="TPR_8"/>
    <property type="match status" value="2"/>
</dbReference>
<keyword evidence="6" id="KW-1185">Reference proteome</keyword>
<evidence type="ECO:0000313" key="6">
    <source>
        <dbReference type="Proteomes" id="UP000614811"/>
    </source>
</evidence>
<dbReference type="SUPFAM" id="SSF48452">
    <property type="entry name" value="TPR-like"/>
    <property type="match status" value="3"/>
</dbReference>
<dbReference type="Proteomes" id="UP000614811">
    <property type="component" value="Unassembled WGS sequence"/>
</dbReference>
<evidence type="ECO:0000256" key="2">
    <source>
        <dbReference type="ARBA" id="ARBA00022803"/>
    </source>
</evidence>
<proteinExistence type="predicted"/>
<sequence>MKAIEKLKPIMKSALSATFMVSLILAAEASFVGVQSAVAQEGESSQRQTKRVESIRQKNVKAFEKIQAAFEEKKISEAKQLLDKLASEPDLNNIEKAYLANYRGNICFEQDNLNCALREFKKVIATRDGIPDGFYNQMLYVIAQVLFSQENYREALTYAERWFKTQQDPTADAYMLVGQAHYMLKNYDAALPNVQKGISKYEAVGSVPKEGWLQLLSQIYRQKNDYKKMLPVLKQLVQYYPKKSYLLSMASVYNELDDQARMTAMYQAMYDQNLLSSESEIVALAQLNMSQDNPYSAAQIMEKGIGNGTLKNNLKNNRIYAQALFAAREYEKAISPLEKAASLSKDGKLYNQLGVSLIQLNRWREAESALKKAINKGGLQNTGAAYISLGLTQFEQKQFNEAEATFQRATNYEQVSKDARNWIAYVKAEVVRIRELEAPIQEIDTSVEPVT</sequence>
<gene>
    <name evidence="5" type="ORF">GCM10008090_22810</name>
</gene>
<keyword evidence="1" id="KW-0677">Repeat</keyword>
<dbReference type="Gene3D" id="1.25.40.10">
    <property type="entry name" value="Tetratricopeptide repeat domain"/>
    <property type="match status" value="2"/>
</dbReference>
<feature type="signal peptide" evidence="4">
    <location>
        <begin position="1"/>
        <end position="26"/>
    </location>
</feature>
<dbReference type="SMART" id="SM00028">
    <property type="entry name" value="TPR"/>
    <property type="match status" value="5"/>
</dbReference>
<dbReference type="InterPro" id="IPR019734">
    <property type="entry name" value="TPR_rpt"/>
</dbReference>
<dbReference type="RefSeq" id="WP_189401119.1">
    <property type="nucleotide sequence ID" value="NZ_BMXA01000003.1"/>
</dbReference>
<dbReference type="PROSITE" id="PS50005">
    <property type="entry name" value="TPR"/>
    <property type="match status" value="1"/>
</dbReference>
<protein>
    <recommendedName>
        <fullName evidence="7">Tetratricopeptide repeat protein</fullName>
    </recommendedName>
</protein>
<dbReference type="InterPro" id="IPR011990">
    <property type="entry name" value="TPR-like_helical_dom_sf"/>
</dbReference>
<comment type="caution">
    <text evidence="5">The sequence shown here is derived from an EMBL/GenBank/DDBJ whole genome shotgun (WGS) entry which is preliminary data.</text>
</comment>
<keyword evidence="4" id="KW-0732">Signal</keyword>
<accession>A0A918RW85</accession>
<dbReference type="AlphaFoldDB" id="A0A918RW85"/>
<organism evidence="5 6">
    <name type="scientific">Arenicella chitinivorans</name>
    <dbReference type="NCBI Taxonomy" id="1329800"/>
    <lineage>
        <taxon>Bacteria</taxon>
        <taxon>Pseudomonadati</taxon>
        <taxon>Pseudomonadota</taxon>
        <taxon>Gammaproteobacteria</taxon>
        <taxon>Arenicellales</taxon>
        <taxon>Arenicellaceae</taxon>
        <taxon>Arenicella</taxon>
    </lineage>
</organism>
<evidence type="ECO:0000256" key="1">
    <source>
        <dbReference type="ARBA" id="ARBA00022737"/>
    </source>
</evidence>
<dbReference type="Pfam" id="PF12895">
    <property type="entry name" value="ANAPC3"/>
    <property type="match status" value="1"/>
</dbReference>
<dbReference type="EMBL" id="BMXA01000003">
    <property type="protein sequence ID" value="GHA12355.1"/>
    <property type="molecule type" value="Genomic_DNA"/>
</dbReference>
<evidence type="ECO:0008006" key="7">
    <source>
        <dbReference type="Google" id="ProtNLM"/>
    </source>
</evidence>
<evidence type="ECO:0000256" key="4">
    <source>
        <dbReference type="SAM" id="SignalP"/>
    </source>
</evidence>
<evidence type="ECO:0000256" key="3">
    <source>
        <dbReference type="PROSITE-ProRule" id="PRU00339"/>
    </source>
</evidence>
<dbReference type="PANTHER" id="PTHR44186">
    <property type="match status" value="1"/>
</dbReference>
<dbReference type="PANTHER" id="PTHR44186:SF1">
    <property type="entry name" value="BARDET-BIEDL SYNDROME 4 PROTEIN"/>
    <property type="match status" value="1"/>
</dbReference>